<dbReference type="Pfam" id="PF12690">
    <property type="entry name" value="BsuPI"/>
    <property type="match status" value="1"/>
</dbReference>
<dbReference type="KEGG" id="cbar:PATL70BA_1729"/>
<dbReference type="InterPro" id="IPR001119">
    <property type="entry name" value="SLH_dom"/>
</dbReference>
<evidence type="ECO:0000259" key="2">
    <source>
        <dbReference type="PROSITE" id="PS51272"/>
    </source>
</evidence>
<dbReference type="Proteomes" id="UP000279029">
    <property type="component" value="Chromosome"/>
</dbReference>
<dbReference type="InterPro" id="IPR020481">
    <property type="entry name" value="Intracell_prot_inh_BsuPI"/>
</dbReference>
<evidence type="ECO:0000313" key="4">
    <source>
        <dbReference type="Proteomes" id="UP000279029"/>
    </source>
</evidence>
<feature type="domain" description="SLH" evidence="2">
    <location>
        <begin position="156"/>
        <end position="219"/>
    </location>
</feature>
<proteinExistence type="predicted"/>
<accession>A0A3P7PFE4</accession>
<dbReference type="InterPro" id="IPR038144">
    <property type="entry name" value="IPI"/>
</dbReference>
<name>A0A3P7PFE4_9FIRM</name>
<dbReference type="Pfam" id="PF00395">
    <property type="entry name" value="SLH"/>
    <property type="match status" value="2"/>
</dbReference>
<evidence type="ECO:0000256" key="1">
    <source>
        <dbReference type="ARBA" id="ARBA00022737"/>
    </source>
</evidence>
<dbReference type="PROSITE" id="PS51272">
    <property type="entry name" value="SLH"/>
    <property type="match status" value="2"/>
</dbReference>
<dbReference type="AlphaFoldDB" id="A0A3P7PFE4"/>
<dbReference type="EMBL" id="LR130778">
    <property type="protein sequence ID" value="VDN47618.1"/>
    <property type="molecule type" value="Genomic_DNA"/>
</dbReference>
<sequence>MKYRSRVLALLMVVVLMGSIGFDTYGSTTFEDIDGLEEKEAIMYLHDKGYVNGVGKALFAPNATITTAQAIQLMVNFMELNLDDVRFIKAPLATDYFEKANNSAWYKDAFIITGVKNPVFSSDIDPNQLMTTEAFIYHLVKTLELQYDLPMIKVLPQSIHDDAAINPNYSGAIQRALYYGIVTLDSQGNMHPKLLMTRARAAALAKNVMDFKDARDRSLENALKFESTLENIPRSDGYGMQFKLTNVSTKDVLLTYSSGQKYDYKVYNATGKMVYQWSKDKFFTLALVDQVVKSGTSITFDEVWTYEDNEGLKVPEGVYKIVFETMFYYEDEYMTLTDTVYADYKQ</sequence>
<feature type="domain" description="SLH" evidence="2">
    <location>
        <begin position="25"/>
        <end position="88"/>
    </location>
</feature>
<dbReference type="OrthoDB" id="1738667at2"/>
<dbReference type="RefSeq" id="WP_125136899.1">
    <property type="nucleotide sequence ID" value="NZ_LR130778.1"/>
</dbReference>
<evidence type="ECO:0000313" key="3">
    <source>
        <dbReference type="EMBL" id="VDN47618.1"/>
    </source>
</evidence>
<dbReference type="Gene3D" id="2.60.40.2360">
    <property type="entry name" value="Intracellular proteinase inhibitor BsuPI"/>
    <property type="match status" value="1"/>
</dbReference>
<keyword evidence="1" id="KW-0677">Repeat</keyword>
<reference evidence="3 4" key="1">
    <citation type="submission" date="2018-09" db="EMBL/GenBank/DDBJ databases">
        <authorList>
            <person name="Postec A."/>
        </authorList>
    </citation>
    <scope>NUCLEOTIDE SEQUENCE [LARGE SCALE GENOMIC DNA]</scope>
    <source>
        <strain evidence="3">70B-A</strain>
    </source>
</reference>
<keyword evidence="4" id="KW-1185">Reference proteome</keyword>
<protein>
    <recommendedName>
        <fullName evidence="2">SLH domain-containing protein</fullName>
    </recommendedName>
</protein>
<gene>
    <name evidence="3" type="ORF">PATL70BA_1729</name>
</gene>
<organism evidence="3 4">
    <name type="scientific">Petrocella atlantisensis</name>
    <dbReference type="NCBI Taxonomy" id="2173034"/>
    <lineage>
        <taxon>Bacteria</taxon>
        <taxon>Bacillati</taxon>
        <taxon>Bacillota</taxon>
        <taxon>Clostridia</taxon>
        <taxon>Lachnospirales</taxon>
        <taxon>Vallitaleaceae</taxon>
        <taxon>Petrocella</taxon>
    </lineage>
</organism>